<dbReference type="SUPFAM" id="SSF47384">
    <property type="entry name" value="Homodimeric domain of signal transducing histidine kinase"/>
    <property type="match status" value="1"/>
</dbReference>
<dbReference type="CDD" id="cd00082">
    <property type="entry name" value="HisKA"/>
    <property type="match status" value="1"/>
</dbReference>
<dbReference type="KEGG" id="bsan:CHH28_12490"/>
<dbReference type="InterPro" id="IPR036097">
    <property type="entry name" value="HisK_dim/P_sf"/>
</dbReference>
<dbReference type="SMART" id="SM00387">
    <property type="entry name" value="HATPase_c"/>
    <property type="match status" value="1"/>
</dbReference>
<feature type="domain" description="Histidine kinase" evidence="7">
    <location>
        <begin position="409"/>
        <end position="629"/>
    </location>
</feature>
<dbReference type="GO" id="GO:0000155">
    <property type="term" value="F:phosphorelay sensor kinase activity"/>
    <property type="evidence" value="ECO:0007669"/>
    <property type="project" value="InterPro"/>
</dbReference>
<dbReference type="InterPro" id="IPR036890">
    <property type="entry name" value="HATPase_C_sf"/>
</dbReference>
<dbReference type="Gene3D" id="3.30.565.10">
    <property type="entry name" value="Histidine kinase-like ATPase, C-terminal domain"/>
    <property type="match status" value="1"/>
</dbReference>
<dbReference type="SMART" id="SM00448">
    <property type="entry name" value="REC"/>
    <property type="match status" value="1"/>
</dbReference>
<dbReference type="InterPro" id="IPR011622">
    <property type="entry name" value="7TMR_DISM_rcpt_extracell_dom2"/>
</dbReference>
<evidence type="ECO:0000313" key="10">
    <source>
        <dbReference type="Proteomes" id="UP000202440"/>
    </source>
</evidence>
<dbReference type="Pfam" id="PF02518">
    <property type="entry name" value="HATPase_c"/>
    <property type="match status" value="1"/>
</dbReference>
<dbReference type="Pfam" id="PF00512">
    <property type="entry name" value="HisKA"/>
    <property type="match status" value="1"/>
</dbReference>
<dbReference type="Gene3D" id="2.60.40.2380">
    <property type="match status" value="1"/>
</dbReference>
<accession>A0A222FM22</accession>
<feature type="modified residue" description="4-aspartylphosphate" evidence="5">
    <location>
        <position position="709"/>
    </location>
</feature>
<dbReference type="InterPro" id="IPR011006">
    <property type="entry name" value="CheY-like_superfamily"/>
</dbReference>
<keyword evidence="6" id="KW-0472">Membrane</keyword>
<dbReference type="PANTHER" id="PTHR45339:SF1">
    <property type="entry name" value="HYBRID SIGNAL TRANSDUCTION HISTIDINE KINASE J"/>
    <property type="match status" value="1"/>
</dbReference>
<evidence type="ECO:0000313" key="9">
    <source>
        <dbReference type="EMBL" id="ASP39441.1"/>
    </source>
</evidence>
<dbReference type="PANTHER" id="PTHR45339">
    <property type="entry name" value="HYBRID SIGNAL TRANSDUCTION HISTIDINE KINASE J"/>
    <property type="match status" value="1"/>
</dbReference>
<dbReference type="SUPFAM" id="SSF55874">
    <property type="entry name" value="ATPase domain of HSP90 chaperone/DNA topoisomerase II/histidine kinase"/>
    <property type="match status" value="1"/>
</dbReference>
<dbReference type="SMART" id="SM00388">
    <property type="entry name" value="HisKA"/>
    <property type="match status" value="1"/>
</dbReference>
<name>A0A222FM22_9GAMM</name>
<dbReference type="OrthoDB" id="9809567at2"/>
<evidence type="ECO:0000256" key="5">
    <source>
        <dbReference type="PROSITE-ProRule" id="PRU00169"/>
    </source>
</evidence>
<feature type="transmembrane region" description="Helical" evidence="6">
    <location>
        <begin position="182"/>
        <end position="203"/>
    </location>
</feature>
<sequence>MAVFTRHLGWQNWALRLLRSGPFGCGPFGATLLALGLMLASAFTLAAPQLQQLHDPTGSLSVNYVQRHLSDFSPAASPTMIGQGGDVLWLHFQHSAAAPYELVIRQPLLDRITLYAANGASQGFQLLSDLDRSQGDITRIALDGANGQQQYLLRLQSRSWGSVATKLTTTELLASFSNQQTMLLVASLTLLLLALIASAAMALAQRQLPMLWLCASLVLSAAWLIVNYSQLSSHYHWLPFSLLTVLLASYHGVVHNLSQTDNRSLSLLLLPVFTSIVMAALLPVFAPLARQVLITAGLAMFTLLWWMQLRPQKRTSQQLVWASCLSFAIGIIAWQLSTVFTSALSLWPLTLLCLTVVSSQLLLLASKVWQAYQQHLSQQRYQTSQHIKLRDEIERLRLINQSQNHFLATVSHEFRGPLNGILGSIENALSQPSHQRREELLDARSSAEEVLDLVNQILTHTELEAGYHPLILEDVSVPALLEPIRQQLQSGCDSKGLSLNIHLHNDLPAQLRLDAPCIRQAVRALADNALRLTQEGEISLSVRPSAMRGESGLQITIEDDGPGLAPAELKRWQDYFHQAKGTPAYQDLHAPPGMGLALVKAACYSLRGDFLVESKAQGLSVSLVFPATAVVAQTEDDDEQTVDLRSLSAAAVDQRGRILVVEDNAINQRVIKTMLERLQFDVDLADNGERALERLSNNNGQRYQMIFMDCEMPGMDGYTATKRIRQSQWPESICPIIAVTANALHGDRQRCLEAGMNDYMSKPINMQQLRLMISRWSARLPEASASVSAHPSSGKVISNMKLS</sequence>
<dbReference type="EC" id="2.7.13.3" evidence="2"/>
<keyword evidence="10" id="KW-1185">Reference proteome</keyword>
<gene>
    <name evidence="9" type="ORF">CHH28_12490</name>
</gene>
<dbReference type="EMBL" id="CP022530">
    <property type="protein sequence ID" value="ASP39441.1"/>
    <property type="molecule type" value="Genomic_DNA"/>
</dbReference>
<evidence type="ECO:0000259" key="7">
    <source>
        <dbReference type="PROSITE" id="PS50109"/>
    </source>
</evidence>
<keyword evidence="6" id="KW-1133">Transmembrane helix</keyword>
<dbReference type="PROSITE" id="PS50109">
    <property type="entry name" value="HIS_KIN"/>
    <property type="match status" value="1"/>
</dbReference>
<feature type="transmembrane region" description="Helical" evidence="6">
    <location>
        <begin position="319"/>
        <end position="340"/>
    </location>
</feature>
<reference evidence="9 10" key="1">
    <citation type="submission" date="2017-07" db="EMBL/GenBank/DDBJ databases">
        <title>Annotated genome sequence of Bacterioplanes sanyensis isolated from Red Sea.</title>
        <authorList>
            <person name="Rehman Z.U."/>
        </authorList>
    </citation>
    <scope>NUCLEOTIDE SEQUENCE [LARGE SCALE GENOMIC DNA]</scope>
    <source>
        <strain evidence="9 10">NV9</strain>
    </source>
</reference>
<dbReference type="SUPFAM" id="SSF52172">
    <property type="entry name" value="CheY-like"/>
    <property type="match status" value="1"/>
</dbReference>
<keyword evidence="4" id="KW-0902">Two-component regulatory system</keyword>
<dbReference type="Proteomes" id="UP000202440">
    <property type="component" value="Chromosome"/>
</dbReference>
<dbReference type="AlphaFoldDB" id="A0A222FM22"/>
<evidence type="ECO:0000256" key="1">
    <source>
        <dbReference type="ARBA" id="ARBA00000085"/>
    </source>
</evidence>
<dbReference type="Gene3D" id="1.10.287.130">
    <property type="match status" value="1"/>
</dbReference>
<dbReference type="InterPro" id="IPR003661">
    <property type="entry name" value="HisK_dim/P_dom"/>
</dbReference>
<dbReference type="Pfam" id="PF07696">
    <property type="entry name" value="7TMR-DISMED2"/>
    <property type="match status" value="1"/>
</dbReference>
<evidence type="ECO:0000256" key="3">
    <source>
        <dbReference type="ARBA" id="ARBA00022553"/>
    </source>
</evidence>
<dbReference type="InterPro" id="IPR003594">
    <property type="entry name" value="HATPase_dom"/>
</dbReference>
<keyword evidence="6" id="KW-0812">Transmembrane</keyword>
<evidence type="ECO:0000256" key="6">
    <source>
        <dbReference type="SAM" id="Phobius"/>
    </source>
</evidence>
<evidence type="ECO:0000256" key="4">
    <source>
        <dbReference type="ARBA" id="ARBA00023012"/>
    </source>
</evidence>
<evidence type="ECO:0000259" key="8">
    <source>
        <dbReference type="PROSITE" id="PS50110"/>
    </source>
</evidence>
<feature type="transmembrane region" description="Helical" evidence="6">
    <location>
        <begin position="235"/>
        <end position="253"/>
    </location>
</feature>
<dbReference type="InterPro" id="IPR005467">
    <property type="entry name" value="His_kinase_dom"/>
</dbReference>
<dbReference type="InterPro" id="IPR001789">
    <property type="entry name" value="Sig_transdc_resp-reg_receiver"/>
</dbReference>
<feature type="transmembrane region" description="Helical" evidence="6">
    <location>
        <begin position="265"/>
        <end position="282"/>
    </location>
</feature>
<feature type="transmembrane region" description="Helical" evidence="6">
    <location>
        <begin position="288"/>
        <end position="307"/>
    </location>
</feature>
<protein>
    <recommendedName>
        <fullName evidence="2">histidine kinase</fullName>
        <ecNumber evidence="2">2.7.13.3</ecNumber>
    </recommendedName>
</protein>
<evidence type="ECO:0000256" key="2">
    <source>
        <dbReference type="ARBA" id="ARBA00012438"/>
    </source>
</evidence>
<proteinExistence type="predicted"/>
<feature type="domain" description="Response regulatory" evidence="8">
    <location>
        <begin position="657"/>
        <end position="777"/>
    </location>
</feature>
<organism evidence="9 10">
    <name type="scientific">Bacterioplanes sanyensis</name>
    <dbReference type="NCBI Taxonomy" id="1249553"/>
    <lineage>
        <taxon>Bacteria</taxon>
        <taxon>Pseudomonadati</taxon>
        <taxon>Pseudomonadota</taxon>
        <taxon>Gammaproteobacteria</taxon>
        <taxon>Oceanospirillales</taxon>
        <taxon>Oceanospirillaceae</taxon>
        <taxon>Bacterioplanes</taxon>
    </lineage>
</organism>
<dbReference type="CDD" id="cd17546">
    <property type="entry name" value="REC_hyHK_CKI1_RcsC-like"/>
    <property type="match status" value="1"/>
</dbReference>
<feature type="transmembrane region" description="Helical" evidence="6">
    <location>
        <begin position="210"/>
        <end position="229"/>
    </location>
</feature>
<comment type="catalytic activity">
    <reaction evidence="1">
        <text>ATP + protein L-histidine = ADP + protein N-phospho-L-histidine.</text>
        <dbReference type="EC" id="2.7.13.3"/>
    </reaction>
</comment>
<dbReference type="Gene3D" id="3.40.50.2300">
    <property type="match status" value="1"/>
</dbReference>
<keyword evidence="3 5" id="KW-0597">Phosphoprotein</keyword>
<dbReference type="Pfam" id="PF00072">
    <property type="entry name" value="Response_reg"/>
    <property type="match status" value="1"/>
</dbReference>
<dbReference type="PROSITE" id="PS50110">
    <property type="entry name" value="RESPONSE_REGULATORY"/>
    <property type="match status" value="1"/>
</dbReference>